<sequence>MSSTLTPHLHSITETCTALTSLPFPPPRKFVNALLHTPDITKLLRDTEAHERALFTAVTDADKTSYVTSGSVNFSSGGNVGIKRNTAMGAYLGGDMERRIRRGTIAGGGVLGGTGVDVELLLKGAERLVGVYPIPNAQSRIGKLREQYESLKDSIEHYSQQVDEQTRELEALHEGVAVEDVKMEDVGEEGEEEITLAMIEEEQRALAELEEKKLRLEMDMAKYQRYLTG</sequence>
<reference evidence="20 21" key="1">
    <citation type="journal article" date="2018" name="Nat. Ecol. Evol.">
        <title>Pezizomycetes genomes reveal the molecular basis of ectomycorrhizal truffle lifestyle.</title>
        <authorList>
            <person name="Murat C."/>
            <person name="Payen T."/>
            <person name="Noel B."/>
            <person name="Kuo A."/>
            <person name="Morin E."/>
            <person name="Chen J."/>
            <person name="Kohler A."/>
            <person name="Krizsan K."/>
            <person name="Balestrini R."/>
            <person name="Da Silva C."/>
            <person name="Montanini B."/>
            <person name="Hainaut M."/>
            <person name="Levati E."/>
            <person name="Barry K.W."/>
            <person name="Belfiori B."/>
            <person name="Cichocki N."/>
            <person name="Clum A."/>
            <person name="Dockter R.B."/>
            <person name="Fauchery L."/>
            <person name="Guy J."/>
            <person name="Iotti M."/>
            <person name="Le Tacon F."/>
            <person name="Lindquist E.A."/>
            <person name="Lipzen A."/>
            <person name="Malagnac F."/>
            <person name="Mello A."/>
            <person name="Molinier V."/>
            <person name="Miyauchi S."/>
            <person name="Poulain J."/>
            <person name="Riccioni C."/>
            <person name="Rubini A."/>
            <person name="Sitrit Y."/>
            <person name="Splivallo R."/>
            <person name="Traeger S."/>
            <person name="Wang M."/>
            <person name="Zifcakova L."/>
            <person name="Wipf D."/>
            <person name="Zambonelli A."/>
            <person name="Paolocci F."/>
            <person name="Nowrousian M."/>
            <person name="Ottonello S."/>
            <person name="Baldrian P."/>
            <person name="Spatafora J.W."/>
            <person name="Henrissat B."/>
            <person name="Nagy L.G."/>
            <person name="Aury J.M."/>
            <person name="Wincker P."/>
            <person name="Grigoriev I.V."/>
            <person name="Bonfante P."/>
            <person name="Martin F.M."/>
        </authorList>
    </citation>
    <scope>NUCLEOTIDE SEQUENCE [LARGE SCALE GENOMIC DNA]</scope>
    <source>
        <strain evidence="20 21">RN42</strain>
    </source>
</reference>
<keyword evidence="10" id="KW-0159">Chromosome partition</keyword>
<dbReference type="GO" id="GO:0005876">
    <property type="term" value="C:spindle microtubule"/>
    <property type="evidence" value="ECO:0007669"/>
    <property type="project" value="InterPro"/>
</dbReference>
<dbReference type="InterPro" id="IPR013966">
    <property type="entry name" value="Spc34"/>
</dbReference>
<keyword evidence="14" id="KW-0539">Nucleus</keyword>
<evidence type="ECO:0000256" key="17">
    <source>
        <dbReference type="ARBA" id="ARBA00044112"/>
    </source>
</evidence>
<evidence type="ECO:0000256" key="11">
    <source>
        <dbReference type="ARBA" id="ARBA00022838"/>
    </source>
</evidence>
<evidence type="ECO:0000256" key="3">
    <source>
        <dbReference type="ARBA" id="ARBA00004629"/>
    </source>
</evidence>
<keyword evidence="21" id="KW-1185">Reference proteome</keyword>
<keyword evidence="15" id="KW-0131">Cell cycle</keyword>
<keyword evidence="5" id="KW-0158">Chromosome</keyword>
<evidence type="ECO:0000256" key="1">
    <source>
        <dbReference type="ARBA" id="ARBA00004123"/>
    </source>
</evidence>
<organism evidence="20 21">
    <name type="scientific">Ascobolus immersus RN42</name>
    <dbReference type="NCBI Taxonomy" id="1160509"/>
    <lineage>
        <taxon>Eukaryota</taxon>
        <taxon>Fungi</taxon>
        <taxon>Dikarya</taxon>
        <taxon>Ascomycota</taxon>
        <taxon>Pezizomycotina</taxon>
        <taxon>Pezizomycetes</taxon>
        <taxon>Pezizales</taxon>
        <taxon>Ascobolaceae</taxon>
        <taxon>Ascobolus</taxon>
    </lineage>
</organism>
<evidence type="ECO:0000256" key="16">
    <source>
        <dbReference type="ARBA" id="ARBA00023328"/>
    </source>
</evidence>
<keyword evidence="12 19" id="KW-0175">Coiled coil</keyword>
<comment type="subcellular location">
    <subcellularLocation>
        <location evidence="3">Chromosome</location>
        <location evidence="3">Centromere</location>
        <location evidence="3">Kinetochore</location>
    </subcellularLocation>
    <subcellularLocation>
        <location evidence="2">Cytoplasm</location>
        <location evidence="2">Cytoskeleton</location>
        <location evidence="2">Spindle</location>
    </subcellularLocation>
    <subcellularLocation>
        <location evidence="1">Nucleus</location>
    </subcellularLocation>
</comment>
<dbReference type="GO" id="GO:0008608">
    <property type="term" value="P:attachment of spindle microtubules to kinetochore"/>
    <property type="evidence" value="ECO:0007669"/>
    <property type="project" value="InterPro"/>
</dbReference>
<keyword evidence="6" id="KW-0963">Cytoplasm</keyword>
<dbReference type="AlphaFoldDB" id="A0A3N4IEZ3"/>
<dbReference type="EMBL" id="ML119659">
    <property type="protein sequence ID" value="RPA84349.1"/>
    <property type="molecule type" value="Genomic_DNA"/>
</dbReference>
<keyword evidence="8" id="KW-0493">Microtubule</keyword>
<evidence type="ECO:0000313" key="21">
    <source>
        <dbReference type="Proteomes" id="UP000275078"/>
    </source>
</evidence>
<dbReference type="OrthoDB" id="10016597at2759"/>
<gene>
    <name evidence="20" type="ORF">BJ508DRAFT_374329</name>
</gene>
<evidence type="ECO:0000256" key="10">
    <source>
        <dbReference type="ARBA" id="ARBA00022829"/>
    </source>
</evidence>
<keyword evidence="13" id="KW-0206">Cytoskeleton</keyword>
<evidence type="ECO:0000256" key="12">
    <source>
        <dbReference type="ARBA" id="ARBA00023054"/>
    </source>
</evidence>
<evidence type="ECO:0000256" key="9">
    <source>
        <dbReference type="ARBA" id="ARBA00022776"/>
    </source>
</evidence>
<evidence type="ECO:0000256" key="15">
    <source>
        <dbReference type="ARBA" id="ARBA00023306"/>
    </source>
</evidence>
<feature type="coiled-coil region" evidence="19">
    <location>
        <begin position="134"/>
        <end position="226"/>
    </location>
</feature>
<dbReference type="Pfam" id="PF08657">
    <property type="entry name" value="DASH_Spc34"/>
    <property type="match status" value="2"/>
</dbReference>
<dbReference type="GO" id="GO:0042729">
    <property type="term" value="C:DASH complex"/>
    <property type="evidence" value="ECO:0007669"/>
    <property type="project" value="InterPro"/>
</dbReference>
<name>A0A3N4IEZ3_ASCIM</name>
<dbReference type="GO" id="GO:0051301">
    <property type="term" value="P:cell division"/>
    <property type="evidence" value="ECO:0007669"/>
    <property type="project" value="UniProtKB-KW"/>
</dbReference>
<evidence type="ECO:0000256" key="7">
    <source>
        <dbReference type="ARBA" id="ARBA00022618"/>
    </source>
</evidence>
<evidence type="ECO:0000256" key="5">
    <source>
        <dbReference type="ARBA" id="ARBA00022454"/>
    </source>
</evidence>
<evidence type="ECO:0000256" key="4">
    <source>
        <dbReference type="ARBA" id="ARBA00008491"/>
    </source>
</evidence>
<dbReference type="STRING" id="1160509.A0A3N4IEZ3"/>
<evidence type="ECO:0000256" key="8">
    <source>
        <dbReference type="ARBA" id="ARBA00022701"/>
    </source>
</evidence>
<comment type="similarity">
    <text evidence="4">Belongs to the DASH complex SPC34 family.</text>
</comment>
<dbReference type="Proteomes" id="UP000275078">
    <property type="component" value="Unassembled WGS sequence"/>
</dbReference>
<accession>A0A3N4IEZ3</accession>
<evidence type="ECO:0000256" key="19">
    <source>
        <dbReference type="SAM" id="Coils"/>
    </source>
</evidence>
<evidence type="ECO:0000256" key="13">
    <source>
        <dbReference type="ARBA" id="ARBA00023212"/>
    </source>
</evidence>
<evidence type="ECO:0000256" key="14">
    <source>
        <dbReference type="ARBA" id="ARBA00023242"/>
    </source>
</evidence>
<evidence type="ECO:0000256" key="18">
    <source>
        <dbReference type="ARBA" id="ARBA00044346"/>
    </source>
</evidence>
<protein>
    <recommendedName>
        <fullName evidence="17">DASH complex subunit SPC34</fullName>
    </recommendedName>
    <alternativeName>
        <fullName evidence="18">Outer kinetochore protein SPC34</fullName>
    </alternativeName>
</protein>
<proteinExistence type="inferred from homology"/>
<keyword evidence="9" id="KW-0498">Mitosis</keyword>
<keyword evidence="16" id="KW-0137">Centromere</keyword>
<keyword evidence="11" id="KW-0995">Kinetochore</keyword>
<evidence type="ECO:0000313" key="20">
    <source>
        <dbReference type="EMBL" id="RPA84349.1"/>
    </source>
</evidence>
<keyword evidence="7" id="KW-0132">Cell division</keyword>
<evidence type="ECO:0000256" key="6">
    <source>
        <dbReference type="ARBA" id="ARBA00022490"/>
    </source>
</evidence>
<evidence type="ECO:0000256" key="2">
    <source>
        <dbReference type="ARBA" id="ARBA00004186"/>
    </source>
</evidence>